<dbReference type="AlphaFoldDB" id="A0A6M0JX02"/>
<dbReference type="InterPro" id="IPR014284">
    <property type="entry name" value="RNA_pol_sigma-70_dom"/>
</dbReference>
<evidence type="ECO:0000256" key="5">
    <source>
        <dbReference type="ARBA" id="ARBA00023163"/>
    </source>
</evidence>
<dbReference type="NCBIfam" id="NF009188">
    <property type="entry name" value="PRK12536.1"/>
    <property type="match status" value="1"/>
</dbReference>
<dbReference type="Pfam" id="PF08281">
    <property type="entry name" value="Sigma70_r4_2"/>
    <property type="match status" value="1"/>
</dbReference>
<dbReference type="PANTHER" id="PTHR43133:SF58">
    <property type="entry name" value="ECF RNA POLYMERASE SIGMA FACTOR SIGD"/>
    <property type="match status" value="1"/>
</dbReference>
<dbReference type="InterPro" id="IPR007627">
    <property type="entry name" value="RNA_pol_sigma70_r2"/>
</dbReference>
<dbReference type="PANTHER" id="PTHR43133">
    <property type="entry name" value="RNA POLYMERASE ECF-TYPE SIGMA FACTO"/>
    <property type="match status" value="1"/>
</dbReference>
<keyword evidence="3" id="KW-0731">Sigma factor</keyword>
<dbReference type="NCBIfam" id="TIGR02937">
    <property type="entry name" value="sigma70-ECF"/>
    <property type="match status" value="1"/>
</dbReference>
<keyword evidence="2" id="KW-0805">Transcription regulation</keyword>
<dbReference type="InterPro" id="IPR036388">
    <property type="entry name" value="WH-like_DNA-bd_sf"/>
</dbReference>
<accession>A0A6M0JX02</accession>
<evidence type="ECO:0000256" key="1">
    <source>
        <dbReference type="ARBA" id="ARBA00010641"/>
    </source>
</evidence>
<name>A0A6M0JX02_9GAMM</name>
<dbReference type="Gene3D" id="1.10.10.10">
    <property type="entry name" value="Winged helix-like DNA-binding domain superfamily/Winged helix DNA-binding domain"/>
    <property type="match status" value="1"/>
</dbReference>
<dbReference type="Proteomes" id="UP000483379">
    <property type="component" value="Unassembled WGS sequence"/>
</dbReference>
<dbReference type="NCBIfam" id="NF009191">
    <property type="entry name" value="PRK12539.1"/>
    <property type="match status" value="1"/>
</dbReference>
<dbReference type="InterPro" id="IPR039425">
    <property type="entry name" value="RNA_pol_sigma-70-like"/>
</dbReference>
<dbReference type="Pfam" id="PF04542">
    <property type="entry name" value="Sigma70_r2"/>
    <property type="match status" value="1"/>
</dbReference>
<evidence type="ECO:0000259" key="7">
    <source>
        <dbReference type="Pfam" id="PF08281"/>
    </source>
</evidence>
<reference evidence="8 9" key="1">
    <citation type="submission" date="2020-02" db="EMBL/GenBank/DDBJ databases">
        <title>Genome sequences of Thiorhodococcus mannitoliphagus and Thiorhodococcus minor, purple sulfur photosynthetic bacteria in the gammaproteobacterial family, Chromatiaceae.</title>
        <authorList>
            <person name="Aviles F.A."/>
            <person name="Meyer T.E."/>
            <person name="Kyndt J.A."/>
        </authorList>
    </citation>
    <scope>NUCLEOTIDE SEQUENCE [LARGE SCALE GENOMIC DNA]</scope>
    <source>
        <strain evidence="8 9">DSM 11518</strain>
    </source>
</reference>
<keyword evidence="4" id="KW-0238">DNA-binding</keyword>
<proteinExistence type="inferred from homology"/>
<dbReference type="GO" id="GO:0016987">
    <property type="term" value="F:sigma factor activity"/>
    <property type="evidence" value="ECO:0007669"/>
    <property type="project" value="UniProtKB-KW"/>
</dbReference>
<feature type="domain" description="RNA polymerase sigma-70 region 2" evidence="6">
    <location>
        <begin position="44"/>
        <end position="99"/>
    </location>
</feature>
<gene>
    <name evidence="8" type="ORF">G3446_02820</name>
</gene>
<dbReference type="RefSeq" id="WP_164450881.1">
    <property type="nucleotide sequence ID" value="NZ_JAAIJQ010000005.1"/>
</dbReference>
<sequence length="191" mass="21396">MTHEGRADHVEIELRESFLRGRDGDSAAYQGLLEVLTAHLRAYFKRRLTAMPDEVEDLVQETLLAIHNKRHTYQASQPFTAWVYAIGKYKLIDLFRRRAVREQRTDSIDLLAEGAAELFSTADSDAAEARRDLHKLLAQLPDRQRLPIVHTKLEGLSVAEAARATGMSESAVKVGVHRGLKALAALIRGET</sequence>
<feature type="domain" description="RNA polymerase sigma factor 70 region 4 type 2" evidence="7">
    <location>
        <begin position="131"/>
        <end position="183"/>
    </location>
</feature>
<dbReference type="CDD" id="cd06171">
    <property type="entry name" value="Sigma70_r4"/>
    <property type="match status" value="1"/>
</dbReference>
<comment type="caution">
    <text evidence="8">The sequence shown here is derived from an EMBL/GenBank/DDBJ whole genome shotgun (WGS) entry which is preliminary data.</text>
</comment>
<evidence type="ECO:0000259" key="6">
    <source>
        <dbReference type="Pfam" id="PF04542"/>
    </source>
</evidence>
<comment type="similarity">
    <text evidence="1">Belongs to the sigma-70 factor family. ECF subfamily.</text>
</comment>
<dbReference type="InterPro" id="IPR013324">
    <property type="entry name" value="RNA_pol_sigma_r3/r4-like"/>
</dbReference>
<dbReference type="EMBL" id="JAAIJQ010000005">
    <property type="protein sequence ID" value="NEV60837.1"/>
    <property type="molecule type" value="Genomic_DNA"/>
</dbReference>
<dbReference type="InterPro" id="IPR013325">
    <property type="entry name" value="RNA_pol_sigma_r2"/>
</dbReference>
<dbReference type="GO" id="GO:0006352">
    <property type="term" value="P:DNA-templated transcription initiation"/>
    <property type="evidence" value="ECO:0007669"/>
    <property type="project" value="InterPro"/>
</dbReference>
<evidence type="ECO:0000256" key="2">
    <source>
        <dbReference type="ARBA" id="ARBA00023015"/>
    </source>
</evidence>
<dbReference type="InterPro" id="IPR013249">
    <property type="entry name" value="RNA_pol_sigma70_r4_t2"/>
</dbReference>
<protein>
    <submittedName>
        <fullName evidence="8">Sigma-70 family RNA polymerase sigma factor</fullName>
    </submittedName>
</protein>
<evidence type="ECO:0000256" key="3">
    <source>
        <dbReference type="ARBA" id="ARBA00023082"/>
    </source>
</evidence>
<dbReference type="GO" id="GO:0003677">
    <property type="term" value="F:DNA binding"/>
    <property type="evidence" value="ECO:0007669"/>
    <property type="project" value="UniProtKB-KW"/>
</dbReference>
<dbReference type="Gene3D" id="1.10.1740.10">
    <property type="match status" value="1"/>
</dbReference>
<keyword evidence="9" id="KW-1185">Reference proteome</keyword>
<keyword evidence="5" id="KW-0804">Transcription</keyword>
<dbReference type="SUPFAM" id="SSF88659">
    <property type="entry name" value="Sigma3 and sigma4 domains of RNA polymerase sigma factors"/>
    <property type="match status" value="1"/>
</dbReference>
<evidence type="ECO:0000313" key="9">
    <source>
        <dbReference type="Proteomes" id="UP000483379"/>
    </source>
</evidence>
<evidence type="ECO:0000313" key="8">
    <source>
        <dbReference type="EMBL" id="NEV60837.1"/>
    </source>
</evidence>
<evidence type="ECO:0000256" key="4">
    <source>
        <dbReference type="ARBA" id="ARBA00023125"/>
    </source>
</evidence>
<organism evidence="8 9">
    <name type="scientific">Thiorhodococcus minor</name>
    <dbReference type="NCBI Taxonomy" id="57489"/>
    <lineage>
        <taxon>Bacteria</taxon>
        <taxon>Pseudomonadati</taxon>
        <taxon>Pseudomonadota</taxon>
        <taxon>Gammaproteobacteria</taxon>
        <taxon>Chromatiales</taxon>
        <taxon>Chromatiaceae</taxon>
        <taxon>Thiorhodococcus</taxon>
    </lineage>
</organism>
<dbReference type="SUPFAM" id="SSF88946">
    <property type="entry name" value="Sigma2 domain of RNA polymerase sigma factors"/>
    <property type="match status" value="1"/>
</dbReference>